<reference evidence="16" key="1">
    <citation type="journal article" date="2019" name="Beilstein J. Org. Chem.">
        <title>Nanangenines: drimane sesquiterpenoids as the dominant metabolite cohort of a novel Australian fungus, Aspergillus nanangensis.</title>
        <authorList>
            <person name="Lacey H.J."/>
            <person name="Gilchrist C.L.M."/>
            <person name="Crombie A."/>
            <person name="Kalaitzis J.A."/>
            <person name="Vuong D."/>
            <person name="Rutledge P.J."/>
            <person name="Turner P."/>
            <person name="Pitt J.I."/>
            <person name="Lacey E."/>
            <person name="Chooi Y.H."/>
            <person name="Piggott A.M."/>
        </authorList>
    </citation>
    <scope>NUCLEOTIDE SEQUENCE</scope>
    <source>
        <strain evidence="16">MST-FP2251</strain>
    </source>
</reference>
<gene>
    <name evidence="16" type="ORF">FE257_001492</name>
</gene>
<protein>
    <recommendedName>
        <fullName evidence="14">Cytochrome P450 monooxygenase otaC</fullName>
    </recommendedName>
</protein>
<evidence type="ECO:0000256" key="4">
    <source>
        <dbReference type="ARBA" id="ARBA00010617"/>
    </source>
</evidence>
<dbReference type="GO" id="GO:0020037">
    <property type="term" value="F:heme binding"/>
    <property type="evidence" value="ECO:0007669"/>
    <property type="project" value="InterPro"/>
</dbReference>
<dbReference type="PRINTS" id="PR00463">
    <property type="entry name" value="EP450I"/>
</dbReference>
<dbReference type="CDD" id="cd11062">
    <property type="entry name" value="CYP58-like"/>
    <property type="match status" value="1"/>
</dbReference>
<dbReference type="InterPro" id="IPR001128">
    <property type="entry name" value="Cyt_P450"/>
</dbReference>
<dbReference type="InterPro" id="IPR050121">
    <property type="entry name" value="Cytochrome_P450_monoxygenase"/>
</dbReference>
<keyword evidence="11" id="KW-0503">Monooxygenase</keyword>
<keyword evidence="8" id="KW-1133">Transmembrane helix</keyword>
<keyword evidence="12" id="KW-0472">Membrane</keyword>
<evidence type="ECO:0000256" key="13">
    <source>
        <dbReference type="ARBA" id="ARBA00051517"/>
    </source>
</evidence>
<organism evidence="16 17">
    <name type="scientific">Aspergillus nanangensis</name>
    <dbReference type="NCBI Taxonomy" id="2582783"/>
    <lineage>
        <taxon>Eukaryota</taxon>
        <taxon>Fungi</taxon>
        <taxon>Dikarya</taxon>
        <taxon>Ascomycota</taxon>
        <taxon>Pezizomycotina</taxon>
        <taxon>Eurotiomycetes</taxon>
        <taxon>Eurotiomycetidae</taxon>
        <taxon>Eurotiales</taxon>
        <taxon>Aspergillaceae</taxon>
        <taxon>Aspergillus</taxon>
        <taxon>Aspergillus subgen. Circumdati</taxon>
    </lineage>
</organism>
<dbReference type="InterPro" id="IPR002401">
    <property type="entry name" value="Cyt_P450_E_grp-I"/>
</dbReference>
<comment type="catalytic activity">
    <reaction evidence="13">
        <text>7-methylmellein + 3 reduced [NADPH--hemoprotein reductase] + 3 O2 = 7-carboxymellein + 3 oxidized [NADPH--hemoprotein reductase] + 4 H2O + 4 H(+)</text>
        <dbReference type="Rhea" id="RHEA:72771"/>
        <dbReference type="Rhea" id="RHEA-COMP:11964"/>
        <dbReference type="Rhea" id="RHEA-COMP:11965"/>
        <dbReference type="ChEBI" id="CHEBI:15377"/>
        <dbReference type="ChEBI" id="CHEBI:15378"/>
        <dbReference type="ChEBI" id="CHEBI:15379"/>
        <dbReference type="ChEBI" id="CHEBI:57618"/>
        <dbReference type="ChEBI" id="CHEBI:58210"/>
        <dbReference type="ChEBI" id="CHEBI:192524"/>
        <dbReference type="ChEBI" id="CHEBI:192525"/>
    </reaction>
    <physiologicalReaction direction="left-to-right" evidence="13">
        <dbReference type="Rhea" id="RHEA:72772"/>
    </physiologicalReaction>
</comment>
<evidence type="ECO:0000313" key="17">
    <source>
        <dbReference type="Proteomes" id="UP001194746"/>
    </source>
</evidence>
<dbReference type="FunFam" id="1.10.630.10:FF:000069">
    <property type="entry name" value="Cytochrome P450, putative (Eurofung)"/>
    <property type="match status" value="1"/>
</dbReference>
<evidence type="ECO:0000256" key="7">
    <source>
        <dbReference type="ARBA" id="ARBA00022723"/>
    </source>
</evidence>
<dbReference type="PANTHER" id="PTHR24305">
    <property type="entry name" value="CYTOCHROME P450"/>
    <property type="match status" value="1"/>
</dbReference>
<comment type="similarity">
    <text evidence="4">Belongs to the cytochrome P450 family.</text>
</comment>
<dbReference type="Pfam" id="PF00067">
    <property type="entry name" value="p450"/>
    <property type="match status" value="1"/>
</dbReference>
<reference evidence="16" key="2">
    <citation type="submission" date="2020-02" db="EMBL/GenBank/DDBJ databases">
        <authorList>
            <person name="Gilchrist C.L.M."/>
            <person name="Chooi Y.-H."/>
        </authorList>
    </citation>
    <scope>NUCLEOTIDE SEQUENCE</scope>
    <source>
        <strain evidence="16">MST-FP2251</strain>
    </source>
</reference>
<keyword evidence="7 15" id="KW-0479">Metal-binding</keyword>
<evidence type="ECO:0000313" key="16">
    <source>
        <dbReference type="EMBL" id="KAF9884547.1"/>
    </source>
</evidence>
<keyword evidence="5 15" id="KW-0349">Heme</keyword>
<evidence type="ECO:0000256" key="5">
    <source>
        <dbReference type="ARBA" id="ARBA00022617"/>
    </source>
</evidence>
<evidence type="ECO:0000256" key="9">
    <source>
        <dbReference type="ARBA" id="ARBA00023002"/>
    </source>
</evidence>
<evidence type="ECO:0000256" key="2">
    <source>
        <dbReference type="ARBA" id="ARBA00004167"/>
    </source>
</evidence>
<evidence type="ECO:0000256" key="12">
    <source>
        <dbReference type="ARBA" id="ARBA00023136"/>
    </source>
</evidence>
<keyword evidence="9" id="KW-0560">Oxidoreductase</keyword>
<keyword evidence="10 15" id="KW-0408">Iron</keyword>
<comment type="caution">
    <text evidence="16">The sequence shown here is derived from an EMBL/GenBank/DDBJ whole genome shotgun (WGS) entry which is preliminary data.</text>
</comment>
<dbReference type="EMBL" id="VCAU01000119">
    <property type="protein sequence ID" value="KAF9884547.1"/>
    <property type="molecule type" value="Genomic_DNA"/>
</dbReference>
<dbReference type="PANTHER" id="PTHR24305:SF157">
    <property type="entry name" value="N-ACETYLTRYPTOPHAN 6-HYDROXYLASE IVOC-RELATED"/>
    <property type="match status" value="1"/>
</dbReference>
<dbReference type="GO" id="GO:0005506">
    <property type="term" value="F:iron ion binding"/>
    <property type="evidence" value="ECO:0007669"/>
    <property type="project" value="InterPro"/>
</dbReference>
<keyword evidence="17" id="KW-1185">Reference proteome</keyword>
<dbReference type="Gene3D" id="1.10.630.10">
    <property type="entry name" value="Cytochrome P450"/>
    <property type="match status" value="1"/>
</dbReference>
<dbReference type="PRINTS" id="PR00385">
    <property type="entry name" value="P450"/>
</dbReference>
<dbReference type="GO" id="GO:0004497">
    <property type="term" value="F:monooxygenase activity"/>
    <property type="evidence" value="ECO:0007669"/>
    <property type="project" value="UniProtKB-KW"/>
</dbReference>
<proteinExistence type="inferred from homology"/>
<dbReference type="AlphaFoldDB" id="A0AAD4GPJ8"/>
<evidence type="ECO:0000256" key="8">
    <source>
        <dbReference type="ARBA" id="ARBA00022989"/>
    </source>
</evidence>
<comment type="subcellular location">
    <subcellularLocation>
        <location evidence="2">Membrane</location>
        <topology evidence="2">Single-pass membrane protein</topology>
    </subcellularLocation>
</comment>
<evidence type="ECO:0000256" key="15">
    <source>
        <dbReference type="PIRSR" id="PIRSR602401-1"/>
    </source>
</evidence>
<dbReference type="SUPFAM" id="SSF48264">
    <property type="entry name" value="Cytochrome P450"/>
    <property type="match status" value="1"/>
</dbReference>
<sequence length="507" mass="58498">MDSYTLCLLLTIIGGYFSLRTIYRIYFHPLSKIPGPKLTAASHLYEFYYDVVKGGKFIFQIEKMHEKYGPIVRINPREIHINDPTFYDDIYAGSTVKRDKDPHFVPVYGVPNSMLSTIGHEHHRFRRNILNNFFSKRSVLELAPLVEERVQKLMSRFEEFYKTQQVVRMDDAYAALTSDVITAYSYGKSWRFLEDNGFRSDIRDAVVDITSAIHFSRFFPLVMSAVRALPLWALMVLQPGKTSLLKFQADVYQESTNGQKGASSEKKTENQVRRNIFEKLTDPTIPPKEKTLPRLQDEAVVLLAAGTETTGRALTIGTFYMTAYPEIRERLRQELRGVMPTPASTVSWTELEKLPYLNGVVYESLRLAYGLTMRLPRVSPDEPLRYQDYIIPAMTPMSSSSYLIHRNETIFPNAATFDPERWARANEEGKHLTRYITSFTRGTRVCLGMNLAYMELYLTIASFVRRFDIDLHDTTFEDIRVTHDMGVGFTRRGDVKVYGKVSRVVEY</sequence>
<evidence type="ECO:0000256" key="6">
    <source>
        <dbReference type="ARBA" id="ARBA00022692"/>
    </source>
</evidence>
<name>A0AAD4GPJ8_ASPNN</name>
<dbReference type="GO" id="GO:0016705">
    <property type="term" value="F:oxidoreductase activity, acting on paired donors, with incorporation or reduction of molecular oxygen"/>
    <property type="evidence" value="ECO:0007669"/>
    <property type="project" value="InterPro"/>
</dbReference>
<accession>A0AAD4GPJ8</accession>
<keyword evidence="6" id="KW-0812">Transmembrane</keyword>
<evidence type="ECO:0000256" key="1">
    <source>
        <dbReference type="ARBA" id="ARBA00001971"/>
    </source>
</evidence>
<evidence type="ECO:0000256" key="10">
    <source>
        <dbReference type="ARBA" id="ARBA00023004"/>
    </source>
</evidence>
<evidence type="ECO:0000256" key="3">
    <source>
        <dbReference type="ARBA" id="ARBA00004685"/>
    </source>
</evidence>
<feature type="binding site" description="axial binding residue" evidence="15">
    <location>
        <position position="446"/>
    </location>
    <ligand>
        <name>heme</name>
        <dbReference type="ChEBI" id="CHEBI:30413"/>
    </ligand>
    <ligandPart>
        <name>Fe</name>
        <dbReference type="ChEBI" id="CHEBI:18248"/>
    </ligandPart>
</feature>
<dbReference type="InterPro" id="IPR036396">
    <property type="entry name" value="Cyt_P450_sf"/>
</dbReference>
<dbReference type="Proteomes" id="UP001194746">
    <property type="component" value="Unassembled WGS sequence"/>
</dbReference>
<evidence type="ECO:0000256" key="11">
    <source>
        <dbReference type="ARBA" id="ARBA00023033"/>
    </source>
</evidence>
<evidence type="ECO:0000256" key="14">
    <source>
        <dbReference type="ARBA" id="ARBA00069646"/>
    </source>
</evidence>
<comment type="pathway">
    <text evidence="3">Mycotoxin biosynthesis.</text>
</comment>
<comment type="cofactor">
    <cofactor evidence="1 15">
        <name>heme</name>
        <dbReference type="ChEBI" id="CHEBI:30413"/>
    </cofactor>
</comment>
<dbReference type="GO" id="GO:0016020">
    <property type="term" value="C:membrane"/>
    <property type="evidence" value="ECO:0007669"/>
    <property type="project" value="UniProtKB-SubCell"/>
</dbReference>